<comment type="caution">
    <text evidence="2">The sequence shown here is derived from an EMBL/GenBank/DDBJ whole genome shotgun (WGS) entry which is preliminary data.</text>
</comment>
<keyword evidence="1" id="KW-0472">Membrane</keyword>
<dbReference type="Proteomes" id="UP000185911">
    <property type="component" value="Unassembled WGS sequence"/>
</dbReference>
<dbReference type="RefSeq" id="WP_075587858.1">
    <property type="nucleotide sequence ID" value="NZ_MSYM01000018.1"/>
</dbReference>
<evidence type="ECO:0000313" key="2">
    <source>
        <dbReference type="EMBL" id="OLP04945.1"/>
    </source>
</evidence>
<gene>
    <name evidence="2" type="ORF">BLL52_3765</name>
</gene>
<evidence type="ECO:0000256" key="1">
    <source>
        <dbReference type="SAM" id="Phobius"/>
    </source>
</evidence>
<keyword evidence="3" id="KW-1185">Reference proteome</keyword>
<evidence type="ECO:0000313" key="3">
    <source>
        <dbReference type="Proteomes" id="UP000185911"/>
    </source>
</evidence>
<feature type="transmembrane region" description="Helical" evidence="1">
    <location>
        <begin position="55"/>
        <end position="75"/>
    </location>
</feature>
<organism evidence="2 3">
    <name type="scientific">Rhodoferax antarcticus ANT.BR</name>
    <dbReference type="NCBI Taxonomy" id="1111071"/>
    <lineage>
        <taxon>Bacteria</taxon>
        <taxon>Pseudomonadati</taxon>
        <taxon>Pseudomonadota</taxon>
        <taxon>Betaproteobacteria</taxon>
        <taxon>Burkholderiales</taxon>
        <taxon>Comamonadaceae</taxon>
        <taxon>Rhodoferax</taxon>
    </lineage>
</organism>
<dbReference type="EMBL" id="MSYM01000018">
    <property type="protein sequence ID" value="OLP04945.1"/>
    <property type="molecule type" value="Genomic_DNA"/>
</dbReference>
<reference evidence="2 3" key="1">
    <citation type="submission" date="2017-01" db="EMBL/GenBank/DDBJ databases">
        <title>Genome sequence of Rhodoferax antarcticus ANT.BR, a psychrophilic purple nonsulfur bacterium from an Antarctic microbial mat.</title>
        <authorList>
            <person name="Baker J."/>
            <person name="Riester C."/>
            <person name="Skinner B."/>
            <person name="Newell A."/>
            <person name="Swingley W."/>
            <person name="Madigan M."/>
            <person name="Jung D."/>
            <person name="Asao M."/>
            <person name="Chen M."/>
            <person name="Loughlin P."/>
            <person name="Pan H."/>
            <person name="Lin S."/>
            <person name="Li N."/>
            <person name="Shaw J."/>
            <person name="Prado M."/>
            <person name="Sherman C."/>
            <person name="Li X."/>
            <person name="Tang J."/>
            <person name="Blankenship R."/>
            <person name="Zhao T."/>
            <person name="Touchman J."/>
            <person name="Sattley M."/>
        </authorList>
    </citation>
    <scope>NUCLEOTIDE SEQUENCE [LARGE SCALE GENOMIC DNA]</scope>
    <source>
        <strain evidence="2 3">ANT.BR</strain>
    </source>
</reference>
<dbReference type="AlphaFoldDB" id="A0A1Q8YA77"/>
<protein>
    <submittedName>
        <fullName evidence="2">Uncharacterized protein</fullName>
    </submittedName>
</protein>
<sequence>MSTKRKATDCESVATKHPSKSAIVIIAIRAVFARARALFNALFTTVNRHALEGLVFIYGLQFGMLLALALTALGGSL</sequence>
<name>A0A1Q8YA77_9BURK</name>
<keyword evidence="1" id="KW-1133">Transmembrane helix</keyword>
<dbReference type="STRING" id="81479.RA876_12665"/>
<keyword evidence="1" id="KW-0812">Transmembrane</keyword>
<accession>A0A1Q8YA77</accession>
<proteinExistence type="predicted"/>